<reference evidence="1" key="1">
    <citation type="submission" date="2023-03" db="EMBL/GenBank/DDBJ databases">
        <title>Massive genome expansion in bonnet fungi (Mycena s.s.) driven by repeated elements and novel gene families across ecological guilds.</title>
        <authorList>
            <consortium name="Lawrence Berkeley National Laboratory"/>
            <person name="Harder C.B."/>
            <person name="Miyauchi S."/>
            <person name="Viragh M."/>
            <person name="Kuo A."/>
            <person name="Thoen E."/>
            <person name="Andreopoulos B."/>
            <person name="Lu D."/>
            <person name="Skrede I."/>
            <person name="Drula E."/>
            <person name="Henrissat B."/>
            <person name="Morin E."/>
            <person name="Kohler A."/>
            <person name="Barry K."/>
            <person name="LaButti K."/>
            <person name="Morin E."/>
            <person name="Salamov A."/>
            <person name="Lipzen A."/>
            <person name="Mereny Z."/>
            <person name="Hegedus B."/>
            <person name="Baldrian P."/>
            <person name="Stursova M."/>
            <person name="Weitz H."/>
            <person name="Taylor A."/>
            <person name="Grigoriev I.V."/>
            <person name="Nagy L.G."/>
            <person name="Martin F."/>
            <person name="Kauserud H."/>
        </authorList>
    </citation>
    <scope>NUCLEOTIDE SEQUENCE</scope>
    <source>
        <strain evidence="1">CBHHK200</strain>
    </source>
</reference>
<dbReference type="Proteomes" id="UP001218188">
    <property type="component" value="Unassembled WGS sequence"/>
</dbReference>
<evidence type="ECO:0000313" key="1">
    <source>
        <dbReference type="EMBL" id="KAJ7022826.1"/>
    </source>
</evidence>
<protein>
    <submittedName>
        <fullName evidence="1">Uncharacterized protein</fullName>
    </submittedName>
</protein>
<organism evidence="1 2">
    <name type="scientific">Mycena alexandri</name>
    <dbReference type="NCBI Taxonomy" id="1745969"/>
    <lineage>
        <taxon>Eukaryota</taxon>
        <taxon>Fungi</taxon>
        <taxon>Dikarya</taxon>
        <taxon>Basidiomycota</taxon>
        <taxon>Agaricomycotina</taxon>
        <taxon>Agaricomycetes</taxon>
        <taxon>Agaricomycetidae</taxon>
        <taxon>Agaricales</taxon>
        <taxon>Marasmiineae</taxon>
        <taxon>Mycenaceae</taxon>
        <taxon>Mycena</taxon>
    </lineage>
</organism>
<keyword evidence="2" id="KW-1185">Reference proteome</keyword>
<dbReference type="AlphaFoldDB" id="A0AAD6SA00"/>
<gene>
    <name evidence="1" type="ORF">C8F04DRAFT_1194100</name>
</gene>
<evidence type="ECO:0000313" key="2">
    <source>
        <dbReference type="Proteomes" id="UP001218188"/>
    </source>
</evidence>
<dbReference type="EMBL" id="JARJCM010000201">
    <property type="protein sequence ID" value="KAJ7022826.1"/>
    <property type="molecule type" value="Genomic_DNA"/>
</dbReference>
<name>A0AAD6SA00_9AGAR</name>
<accession>A0AAD6SA00</accession>
<proteinExistence type="predicted"/>
<sequence length="174" mass="20266">MTANTCREMVLYQPVYRAENDNEIPPLISDEDWTDHMARKLVLAYHEPILFAACDSSYILKKKCQYTLCTSAGSSLQKGERYANIDYCYSQIQADGQLVLSYDYSCQFVACARHQMKRVVNARETQGWSAYQWRVRFSLILEAGTQEEYIEVGKFWCRLETYASVSDRLRLPYC</sequence>
<comment type="caution">
    <text evidence="1">The sequence shown here is derived from an EMBL/GenBank/DDBJ whole genome shotgun (WGS) entry which is preliminary data.</text>
</comment>